<dbReference type="HOGENOM" id="CLU_155846_0_0_14"/>
<sequence>MAVSLLAKSAISFVAVGGGVSAIATPIFVGNKGITFTFISKNGDVKKPVWLVCEPKEGMVAYPKDDVNSKTLTCGYLPSEQEVQNEEQKIVSEVNRLKCSRKDGDFYYRECFTSGMTQEGYDKVRYT</sequence>
<evidence type="ECO:0000313" key="2">
    <source>
        <dbReference type="Proteomes" id="UP000006502"/>
    </source>
</evidence>
<dbReference type="AlphaFoldDB" id="I7CFG8"/>
<keyword evidence="2" id="KW-1185">Reference proteome</keyword>
<proteinExistence type="predicted"/>
<dbReference type="Proteomes" id="UP000006502">
    <property type="component" value="Chromosome"/>
</dbReference>
<dbReference type="PATRIC" id="fig|1212765.3.peg.412"/>
<dbReference type="EMBL" id="CP003731">
    <property type="protein sequence ID" value="AFO51946.1"/>
    <property type="molecule type" value="Genomic_DNA"/>
</dbReference>
<accession>I7CFG8</accession>
<gene>
    <name evidence="1" type="ordered locus">MHLP_01830</name>
</gene>
<organism evidence="1 2">
    <name type="scientific">Mycoplasma haematolamae (strain Purdue)</name>
    <dbReference type="NCBI Taxonomy" id="1212765"/>
    <lineage>
        <taxon>Bacteria</taxon>
        <taxon>Bacillati</taxon>
        <taxon>Mycoplasmatota</taxon>
        <taxon>Mollicutes</taxon>
        <taxon>Mycoplasmataceae</taxon>
        <taxon>Mycoplasma</taxon>
    </lineage>
</organism>
<name>I7CFG8_MYCHA</name>
<protein>
    <submittedName>
        <fullName evidence="1">Uncharacterized protein</fullName>
    </submittedName>
</protein>
<dbReference type="STRING" id="1212765.MHLP_01830"/>
<reference evidence="2" key="2">
    <citation type="submission" date="2012-07" db="EMBL/GenBank/DDBJ databases">
        <title>Complete genome sequence of 'Candidatus Mycoplasma haemolamae'.</title>
        <authorList>
            <person name="Guimaraes A.M.S."/>
            <person name="Toth B."/>
            <person name="Santos A.P."/>
            <person name="Nascimento N.C."/>
            <person name="Sojka J.E."/>
            <person name="Messick J.B."/>
        </authorList>
    </citation>
    <scope>NUCLEOTIDE SEQUENCE [LARGE SCALE GENOMIC DNA]</scope>
    <source>
        <strain evidence="2">Purdue</strain>
    </source>
</reference>
<reference evidence="1 2" key="1">
    <citation type="journal article" date="2012" name="J. Bacteriol.">
        <title>Genome Sequence of "Candidatus Mycoplasma haemolamae" Strain Purdue, a Red Blood Cell Pathogen of Alpacas (Vicugna pacos) and Llamas (Lama glama).</title>
        <authorList>
            <person name="Guimaraes A.M."/>
            <person name="Toth B."/>
            <person name="Santos A.P."/>
            <person name="do Nascimento N.C."/>
            <person name="Kritchevsky J.E."/>
            <person name="Messick J.B."/>
        </authorList>
    </citation>
    <scope>NUCLEOTIDE SEQUENCE [LARGE SCALE GENOMIC DNA]</scope>
    <source>
        <strain evidence="1 2">Purdue</strain>
    </source>
</reference>
<dbReference type="KEGG" id="mhl:MHLP_01830"/>
<evidence type="ECO:0000313" key="1">
    <source>
        <dbReference type="EMBL" id="AFO51946.1"/>
    </source>
</evidence>